<organism evidence="1 2">
    <name type="scientific">Gordonia amicalis</name>
    <dbReference type="NCBI Taxonomy" id="89053"/>
    <lineage>
        <taxon>Bacteria</taxon>
        <taxon>Bacillati</taxon>
        <taxon>Actinomycetota</taxon>
        <taxon>Actinomycetes</taxon>
        <taxon>Mycobacteriales</taxon>
        <taxon>Gordoniaceae</taxon>
        <taxon>Gordonia</taxon>
    </lineage>
</organism>
<protein>
    <submittedName>
        <fullName evidence="1">Winged helix DNA-binding domain-containing protein</fullName>
    </submittedName>
</protein>
<dbReference type="InterPro" id="IPR009351">
    <property type="entry name" value="AlkZ-like"/>
</dbReference>
<dbReference type="EMBL" id="JAWLKH010000010">
    <property type="protein sequence ID" value="MDV6312487.1"/>
    <property type="molecule type" value="Genomic_DNA"/>
</dbReference>
<proteinExistence type="predicted"/>
<comment type="caution">
    <text evidence="1">The sequence shown here is derived from an EMBL/GenBank/DDBJ whole genome shotgun (WGS) entry which is preliminary data.</text>
</comment>
<dbReference type="RefSeq" id="WP_096272730.1">
    <property type="nucleotide sequence ID" value="NZ_JAWLKH010000010.1"/>
</dbReference>
<accession>A0AAE4R5Q8</accession>
<evidence type="ECO:0000313" key="1">
    <source>
        <dbReference type="EMBL" id="MDV6312487.1"/>
    </source>
</evidence>
<dbReference type="PANTHER" id="PTHR38479:SF2">
    <property type="entry name" value="WINGED HELIX DNA-BINDING DOMAIN-CONTAINING PROTEIN"/>
    <property type="match status" value="1"/>
</dbReference>
<sequence>MRRPESATPLEVTGETITLRQWNRTLLSRQHLLDRVDEDAIEVLDRCVGMQSQDPRAAFFGLWSRVEGFDSSELDDLLMERELVRIALLRSTVFLIDAEDARWIRPLAEPILRRELTEAHMPRLVDADPSQVLADAARLLAGGELSGADLGKQLAVRHPGENPSTLTGIARCGLPLVQVPPRGLWRGRAAPTYRLFDEWVGPGEPAVEGDDARADLIRLYLRGFGPATVKAIQTWSGLTGLRPLVEKLEADWELVRLVGPHGEILYDLDGLGFTDPDTPAPARLVAPFDHVIGVSADRVRVADPELFRRTVTPNGRSPGFVFADGFLAGTWHLDGEDGVRVEMLREVTKAEEREIDAEVERLREFLRPRYVDCVR</sequence>
<dbReference type="GO" id="GO:0003677">
    <property type="term" value="F:DNA binding"/>
    <property type="evidence" value="ECO:0007669"/>
    <property type="project" value="UniProtKB-KW"/>
</dbReference>
<dbReference type="PANTHER" id="PTHR38479">
    <property type="entry name" value="LMO0824 PROTEIN"/>
    <property type="match status" value="1"/>
</dbReference>
<name>A0AAE4R5Q8_9ACTN</name>
<reference evidence="1" key="1">
    <citation type="submission" date="2023-10" db="EMBL/GenBank/DDBJ databases">
        <title>Development of a sustainable strategy for remediation of hydrocarbon-contaminated territories based on the waste exchange concept.</title>
        <authorList>
            <person name="Krivoruchko A."/>
        </authorList>
    </citation>
    <scope>NUCLEOTIDE SEQUENCE</scope>
    <source>
        <strain evidence="1">IEGM 1279</strain>
    </source>
</reference>
<keyword evidence="1" id="KW-0238">DNA-binding</keyword>
<dbReference type="Pfam" id="PF06224">
    <property type="entry name" value="AlkZ-like"/>
    <property type="match status" value="1"/>
</dbReference>
<dbReference type="AlphaFoldDB" id="A0AAE4R5Q8"/>
<dbReference type="Proteomes" id="UP001185922">
    <property type="component" value="Unassembled WGS sequence"/>
</dbReference>
<evidence type="ECO:0000313" key="2">
    <source>
        <dbReference type="Proteomes" id="UP001185922"/>
    </source>
</evidence>
<gene>
    <name evidence="1" type="ORF">R3Q15_11420</name>
</gene>